<evidence type="ECO:0000313" key="16">
    <source>
        <dbReference type="EMBL" id="PLT11934.1"/>
    </source>
</evidence>
<evidence type="ECO:0000256" key="4">
    <source>
        <dbReference type="ARBA" id="ARBA00022679"/>
    </source>
</evidence>
<dbReference type="Proteomes" id="UP001230300">
    <property type="component" value="Unassembled WGS sequence"/>
</dbReference>
<evidence type="ECO:0000313" key="14">
    <source>
        <dbReference type="EMBL" id="MYN52785.1"/>
    </source>
</evidence>
<dbReference type="EMBL" id="MKXG01000136">
    <property type="protein sequence ID" value="PJZ16581.1"/>
    <property type="molecule type" value="Genomic_DNA"/>
</dbReference>
<evidence type="ECO:0000313" key="23">
    <source>
        <dbReference type="Proteomes" id="UP000289808"/>
    </source>
</evidence>
<dbReference type="AlphaFoldDB" id="A0A109DE15"/>
<dbReference type="EMBL" id="JAVTXN010000010">
    <property type="protein sequence ID" value="MDT9609125.1"/>
    <property type="molecule type" value="Genomic_DNA"/>
</dbReference>
<evidence type="ECO:0000313" key="27">
    <source>
        <dbReference type="Proteomes" id="UP000510660"/>
    </source>
</evidence>
<dbReference type="EMBL" id="WWFF01000001">
    <property type="protein sequence ID" value="MYN52785.1"/>
    <property type="molecule type" value="Genomic_DNA"/>
</dbReference>
<feature type="binding site" evidence="6">
    <location>
        <begin position="130"/>
        <end position="131"/>
    </location>
    <ligand>
        <name>S-adenosyl-L-methionine</name>
        <dbReference type="ChEBI" id="CHEBI:59789"/>
    </ligand>
</feature>
<dbReference type="Proteomes" id="UP000235119">
    <property type="component" value="Unassembled WGS sequence"/>
</dbReference>
<reference evidence="18 23" key="5">
    <citation type="submission" date="2019-01" db="EMBL/GenBank/DDBJ databases">
        <title>The genome sequence of Lactobacillus crispatus L49.</title>
        <authorList>
            <person name="Zhong J."/>
            <person name="Zhang J."/>
        </authorList>
    </citation>
    <scope>NUCLEOTIDE SEQUENCE [LARGE SCALE GENOMIC DNA]</scope>
    <source>
        <strain evidence="18 23">L49</strain>
    </source>
</reference>
<dbReference type="CDD" id="cd02440">
    <property type="entry name" value="AdoMet_MTases"/>
    <property type="match status" value="1"/>
</dbReference>
<reference evidence="10" key="9">
    <citation type="submission" date="2020-07" db="EMBL/GenBank/DDBJ databases">
        <title>Comparative genomics analyses of Lactobacillus crispatus isolated from different ecological niches.</title>
        <authorList>
            <person name="Mancino W."/>
            <person name="Mancabelli L."/>
            <person name="Lugli G.A."/>
            <person name="Milani C."/>
            <person name="Viappiani A."/>
            <person name="Anzalone R."/>
            <person name="Longhi G."/>
            <person name="Ventura M."/>
            <person name="Turroni F."/>
        </authorList>
    </citation>
    <scope>NUCLEOTIDE SEQUENCE</scope>
    <source>
        <strain evidence="10">LB65</strain>
    </source>
</reference>
<reference evidence="17 27" key="7">
    <citation type="submission" date="2020-01" db="EMBL/GenBank/DDBJ databases">
        <title>Complete and circular genome sequences of six lactobacillus isolates from horses.</title>
        <authorList>
            <person name="Hassan H.M."/>
        </authorList>
    </citation>
    <scope>NUCLEOTIDE SEQUENCE [LARGE SCALE GENOMIC DNA]</scope>
    <source>
        <strain evidence="17 27">1D</strain>
    </source>
</reference>
<dbReference type="EMBL" id="NKLP01000171">
    <property type="protein sequence ID" value="TDN29847.1"/>
    <property type="molecule type" value="Genomic_DNA"/>
</dbReference>
<comment type="similarity">
    <text evidence="6">Belongs to the methyltransferase superfamily. RNA methyltransferase RsmG family.</text>
</comment>
<dbReference type="GO" id="GO:0070043">
    <property type="term" value="F:rRNA (guanine-N7-)-methyltransferase activity"/>
    <property type="evidence" value="ECO:0007669"/>
    <property type="project" value="UniProtKB-UniRule"/>
</dbReference>
<reference evidence="12" key="13">
    <citation type="submission" date="2023-08" db="EMBL/GenBank/DDBJ databases">
        <title>Lactobacillus from the Female Urinary Tract.</title>
        <authorList>
            <person name="Stegman N."/>
            <person name="Jackson B."/>
            <person name="Steiling M."/>
            <person name="Sedano C."/>
            <person name="Wolfe A."/>
            <person name="Putonti C."/>
        </authorList>
    </citation>
    <scope>NUCLEOTIDE SEQUENCE</scope>
    <source>
        <strain evidence="12">UMB5661</strain>
    </source>
</reference>
<evidence type="ECO:0000256" key="5">
    <source>
        <dbReference type="ARBA" id="ARBA00022691"/>
    </source>
</evidence>
<dbReference type="EC" id="2.1.1.-" evidence="6"/>
<dbReference type="InterPro" id="IPR003682">
    <property type="entry name" value="rRNA_ssu_MeTfrase_G"/>
</dbReference>
<dbReference type="PANTHER" id="PTHR31760">
    <property type="entry name" value="S-ADENOSYL-L-METHIONINE-DEPENDENT METHYLTRANSFERASES SUPERFAMILY PROTEIN"/>
    <property type="match status" value="1"/>
</dbReference>
<evidence type="ECO:0000313" key="11">
    <source>
        <dbReference type="EMBL" id="MDK6503526.1"/>
    </source>
</evidence>
<keyword evidence="3 6" id="KW-0489">Methyltransferase</keyword>
<reference evidence="9 20" key="1">
    <citation type="journal article" date="2016" name="Microbiology (Mosc.)">
        <title>Comparison of Lactobacillus crispatus isolates from Lactobacillus-dominated vaginal microbiomes with isolates from microbiomes containing bacterial vaginosis-associated bacteria.</title>
        <authorList>
            <person name="Abdelmaksoud A.A."/>
            <person name="Koparde V.N."/>
            <person name="Sheth N.U."/>
            <person name="Serrano M.G."/>
            <person name="Glascock A.L."/>
            <person name="Fettweis J.M."/>
            <person name="Strauss Iii J.F."/>
            <person name="Buck G.A."/>
            <person name="Jefferson K.K."/>
        </authorList>
    </citation>
    <scope>NUCLEOTIDE SEQUENCE [LARGE SCALE GENOMIC DNA]</scope>
    <source>
        <strain evidence="9 20">VMC3</strain>
    </source>
</reference>
<evidence type="ECO:0000313" key="20">
    <source>
        <dbReference type="Proteomes" id="UP000067598"/>
    </source>
</evidence>
<dbReference type="EMBL" id="PKIW01000006">
    <property type="protein sequence ID" value="PLT11934.1"/>
    <property type="molecule type" value="Genomic_DNA"/>
</dbReference>
<reference evidence="16 22" key="4">
    <citation type="submission" date="2017-12" db="EMBL/GenBank/DDBJ databases">
        <title>Phylogenetic diversity of female urinary microbiome.</title>
        <authorList>
            <person name="Thomas-White K."/>
            <person name="Wolfe A.J."/>
        </authorList>
    </citation>
    <scope>NUCLEOTIDE SEQUENCE [LARGE SCALE GENOMIC DNA]</scope>
    <source>
        <strain evidence="16 22">UMB0085</strain>
    </source>
</reference>
<reference evidence="19 24" key="3">
    <citation type="submission" date="2017-06" db="EMBL/GenBank/DDBJ databases">
        <authorList>
            <person name="Swanenburg J."/>
            <person name="Kort R."/>
        </authorList>
    </citation>
    <scope>NUCLEOTIDE SEQUENCE [LARGE SCALE GENOMIC DNA]</scope>
    <source>
        <strain evidence="19 24">RL05</strain>
    </source>
</reference>
<dbReference type="Gene3D" id="3.40.50.150">
    <property type="entry name" value="Vaccinia Virus protein VP39"/>
    <property type="match status" value="1"/>
</dbReference>
<feature type="binding site" evidence="6">
    <location>
        <position position="79"/>
    </location>
    <ligand>
        <name>S-adenosyl-L-methionine</name>
        <dbReference type="ChEBI" id="CHEBI:59789"/>
    </ligand>
</feature>
<evidence type="ECO:0000256" key="3">
    <source>
        <dbReference type="ARBA" id="ARBA00022603"/>
    </source>
</evidence>
<dbReference type="Proteomes" id="UP001434419">
    <property type="component" value="Unassembled WGS sequence"/>
</dbReference>
<proteinExistence type="inferred from homology"/>
<dbReference type="EMBL" id="JASOGN010000062">
    <property type="protein sequence ID" value="MDK6503526.1"/>
    <property type="molecule type" value="Genomic_DNA"/>
</dbReference>
<keyword evidence="2 6" id="KW-0698">rRNA processing</keyword>
<dbReference type="RefSeq" id="WP_005720965.1">
    <property type="nucleotide sequence ID" value="NZ_CAZZQD010000001.1"/>
</dbReference>
<dbReference type="EMBL" id="JACCPP010000026">
    <property type="protein sequence ID" value="MBI1708833.1"/>
    <property type="molecule type" value="Genomic_DNA"/>
</dbReference>
<evidence type="ECO:0000256" key="6">
    <source>
        <dbReference type="HAMAP-Rule" id="MF_00074"/>
    </source>
</evidence>
<evidence type="ECO:0000313" key="9">
    <source>
        <dbReference type="EMBL" id="KWU03704.1"/>
    </source>
</evidence>
<evidence type="ECO:0000313" key="19">
    <source>
        <dbReference type="EMBL" id="TDN29847.1"/>
    </source>
</evidence>
<gene>
    <name evidence="6 7" type="primary">rsmG</name>
    <name evidence="13" type="ORF">ABVC42_09575</name>
    <name evidence="9" type="ORF">AEL95_06225</name>
    <name evidence="15" type="ORF">BHU41_08885</name>
    <name evidence="19" type="ORF">CEE75_09590</name>
    <name evidence="16" type="ORF">CYJ79_02130</name>
    <name evidence="18" type="ORF">ERD32_01775</name>
    <name evidence="8" type="ORF">F8251_01815</name>
    <name evidence="14" type="ORF">GTK63_00320</name>
    <name evidence="17" type="ORF">GTO85_11015</name>
    <name evidence="10" type="ORF">HYQ56_1821</name>
    <name evidence="7" type="ORF">K8V23_00555</name>
    <name evidence="11" type="ORF">QP235_10180</name>
    <name evidence="12" type="ORF">RON39_03125</name>
</gene>
<evidence type="ECO:0000313" key="15">
    <source>
        <dbReference type="EMBL" id="PJZ16581.1"/>
    </source>
</evidence>
<dbReference type="EMBL" id="JBETVU010000012">
    <property type="protein sequence ID" value="MES5150151.1"/>
    <property type="molecule type" value="Genomic_DNA"/>
</dbReference>
<evidence type="ECO:0000313" key="18">
    <source>
        <dbReference type="EMBL" id="RXF59768.1"/>
    </source>
</evidence>
<dbReference type="STRING" id="47770.GCA_001567095_01848"/>
<reference evidence="11" key="12">
    <citation type="submission" date="2023-05" db="EMBL/GenBank/DDBJ databases">
        <title>Cataloging the Phylogenetic Diversity of Human Bladder Bacteria.</title>
        <authorList>
            <person name="Du J."/>
        </authorList>
    </citation>
    <scope>NUCLEOTIDE SEQUENCE</scope>
    <source>
        <strain evidence="11">UMB9226</strain>
    </source>
</reference>
<dbReference type="Proteomes" id="UP000460132">
    <property type="component" value="Unassembled WGS sequence"/>
</dbReference>
<feature type="binding site" evidence="6">
    <location>
        <position position="149"/>
    </location>
    <ligand>
        <name>S-adenosyl-L-methionine</name>
        <dbReference type="ChEBI" id="CHEBI:59789"/>
    </ligand>
</feature>
<evidence type="ECO:0000313" key="7">
    <source>
        <dbReference type="EMBL" id="HJF09289.1"/>
    </source>
</evidence>
<dbReference type="GeneID" id="69824192"/>
<dbReference type="EMBL" id="DYXB01000009">
    <property type="protein sequence ID" value="HJF09289.1"/>
    <property type="molecule type" value="Genomic_DNA"/>
</dbReference>
<reference evidence="15 21" key="2">
    <citation type="submission" date="2016-10" db="EMBL/GenBank/DDBJ databases">
        <title>WGS of isloates from the oral cavity of healthy individuals.</title>
        <authorList>
            <person name="Sharma S."/>
            <person name="Pal V.K."/>
            <person name="Patil P.B."/>
            <person name="Korpole S."/>
            <person name="Grover V."/>
        </authorList>
    </citation>
    <scope>NUCLEOTIDE SEQUENCE [LARGE SCALE GENOMIC DNA]</scope>
    <source>
        <strain evidence="15 21">DISK12</strain>
    </source>
</reference>
<evidence type="ECO:0000313" key="8">
    <source>
        <dbReference type="EMBL" id="KAB1978021.1"/>
    </source>
</evidence>
<evidence type="ECO:0000313" key="24">
    <source>
        <dbReference type="Proteomes" id="UP000295195"/>
    </source>
</evidence>
<evidence type="ECO:0000313" key="17">
    <source>
        <dbReference type="EMBL" id="QLL74819.1"/>
    </source>
</evidence>
<dbReference type="SUPFAM" id="SSF53335">
    <property type="entry name" value="S-adenosyl-L-methionine-dependent methyltransferases"/>
    <property type="match status" value="1"/>
</dbReference>
<reference evidence="7" key="11">
    <citation type="submission" date="2021-09" db="EMBL/GenBank/DDBJ databases">
        <authorList>
            <person name="Gilroy R."/>
        </authorList>
    </citation>
    <scope>NUCLEOTIDE SEQUENCE</scope>
    <source>
        <strain evidence="7">CHK194-22301</strain>
    </source>
</reference>
<evidence type="ECO:0000313" key="10">
    <source>
        <dbReference type="EMBL" id="MBI1708833.1"/>
    </source>
</evidence>
<dbReference type="InterPro" id="IPR029063">
    <property type="entry name" value="SAM-dependent_MTases_sf"/>
</dbReference>
<dbReference type="Proteomes" id="UP000784793">
    <property type="component" value="Unassembled WGS sequence"/>
</dbReference>
<protein>
    <recommendedName>
        <fullName evidence="6">Ribosomal RNA small subunit methyltransferase G</fullName>
        <ecNumber evidence="6">2.1.1.-</ecNumber>
    </recommendedName>
    <alternativeName>
        <fullName evidence="6">16S rRNA 7-methylguanosine methyltransferase</fullName>
        <shortName evidence="6">16S rRNA m7G methyltransferase</shortName>
    </alternativeName>
</protein>
<keyword evidence="1 6" id="KW-0963">Cytoplasm</keyword>
<keyword evidence="4 6" id="KW-0808">Transferase</keyword>
<dbReference type="Proteomes" id="UP001253287">
    <property type="component" value="Unassembled WGS sequence"/>
</dbReference>
<accession>A0A109DE15</accession>
<dbReference type="EMBL" id="SCLX01000006">
    <property type="protein sequence ID" value="RXF59768.1"/>
    <property type="molecule type" value="Genomic_DNA"/>
</dbReference>
<dbReference type="PATRIC" id="fig|47770.28.peg.677"/>
<dbReference type="Proteomes" id="UP000067598">
    <property type="component" value="Unassembled WGS sequence"/>
</dbReference>
<dbReference type="Proteomes" id="UP000295195">
    <property type="component" value="Unassembled WGS sequence"/>
</dbReference>
<dbReference type="FunFam" id="3.40.50.150:FF:000041">
    <property type="entry name" value="Ribosomal RNA small subunit methyltransferase G"/>
    <property type="match status" value="1"/>
</dbReference>
<comment type="caution">
    <text evidence="6">Lacks conserved residue(s) required for the propagation of feature annotation.</text>
</comment>
<organism evidence="9 20">
    <name type="scientific">Lactobacillus crispatus</name>
    <dbReference type="NCBI Taxonomy" id="47770"/>
    <lineage>
        <taxon>Bacteria</taxon>
        <taxon>Bacillati</taxon>
        <taxon>Bacillota</taxon>
        <taxon>Bacilli</taxon>
        <taxon>Lactobacillales</taxon>
        <taxon>Lactobacillaceae</taxon>
        <taxon>Lactobacillus</taxon>
    </lineage>
</organism>
<evidence type="ECO:0000313" key="21">
    <source>
        <dbReference type="Proteomes" id="UP000231914"/>
    </source>
</evidence>
<keyword evidence="5 6" id="KW-0949">S-adenosyl-L-methionine</keyword>
<name>A0A109DE15_9LACO</name>
<reference evidence="7" key="10">
    <citation type="journal article" date="2021" name="PeerJ">
        <title>Extensive microbial diversity within the chicken gut microbiome revealed by metagenomics and culture.</title>
        <authorList>
            <person name="Gilroy R."/>
            <person name="Ravi A."/>
            <person name="Getino M."/>
            <person name="Pursley I."/>
            <person name="Horton D.L."/>
            <person name="Alikhan N.F."/>
            <person name="Baker D."/>
            <person name="Gharbi K."/>
            <person name="Hall N."/>
            <person name="Watson M."/>
            <person name="Adriaenssens E.M."/>
            <person name="Foster-Nyarko E."/>
            <person name="Jarju S."/>
            <person name="Secka A."/>
            <person name="Antonio M."/>
            <person name="Oren A."/>
            <person name="Chaudhuri R.R."/>
            <person name="La Ragione R."/>
            <person name="Hildebrand F."/>
            <person name="Pallen M.J."/>
        </authorList>
    </citation>
    <scope>NUCLEOTIDE SEQUENCE</scope>
    <source>
        <strain evidence="7">CHK194-22301</strain>
    </source>
</reference>
<dbReference type="EMBL" id="CP047415">
    <property type="protein sequence ID" value="QLL74819.1"/>
    <property type="molecule type" value="Genomic_DNA"/>
</dbReference>
<dbReference type="EMBL" id="LJGP01000020">
    <property type="protein sequence ID" value="KWU03704.1"/>
    <property type="molecule type" value="Genomic_DNA"/>
</dbReference>
<keyword evidence="28" id="KW-1185">Reference proteome</keyword>
<evidence type="ECO:0000313" key="12">
    <source>
        <dbReference type="EMBL" id="MDT9609125.1"/>
    </source>
</evidence>
<dbReference type="PIRSF" id="PIRSF003078">
    <property type="entry name" value="GidB"/>
    <property type="match status" value="1"/>
</dbReference>
<sequence>MNPEKFILELSKHNFKLTDQQIEQFKIYFNYLIEVNEHVNLTRITEEDEVYLKHFYDSITPLFTFGDVFKDGATLCDVGAGAGFPSIPLKILQPELKITIVDSLAKRLTFLKNLITKLDLKDVELVHGRAEDVGQNKLYREKFDLVTARAVARMSVLSEYCLPLVKKDGYFIALKGPKAEDELDDGQKALELLGGKLIKEEELTLPESEEERTLILVQKVKATPKKYPRQAGTPRRKPIH</sequence>
<dbReference type="Proteomes" id="UP000430323">
    <property type="component" value="Unassembled WGS sequence"/>
</dbReference>
<reference evidence="8 25" key="6">
    <citation type="submission" date="2019-09" db="EMBL/GenBank/DDBJ databases">
        <title>Investigation of probiotic properties of different lactic acid bacteria.</title>
        <authorList>
            <person name="Jaomanjaka F."/>
            <person name="Blanc P."/>
        </authorList>
    </citation>
    <scope>NUCLEOTIDE SEQUENCE [LARGE SCALE GENOMIC DNA]</scope>
    <source>
        <strain evidence="8 25">BIO6272</strain>
    </source>
</reference>
<dbReference type="PANTHER" id="PTHR31760:SF0">
    <property type="entry name" value="S-ADENOSYL-L-METHIONINE-DEPENDENT METHYLTRANSFERASES SUPERFAMILY PROTEIN"/>
    <property type="match status" value="1"/>
</dbReference>
<comment type="subcellular location">
    <subcellularLocation>
        <location evidence="6">Cytoplasm</location>
    </subcellularLocation>
</comment>
<dbReference type="EMBL" id="WBOB01000004">
    <property type="protein sequence ID" value="KAB1978021.1"/>
    <property type="molecule type" value="Genomic_DNA"/>
</dbReference>
<dbReference type="HAMAP" id="MF_00074">
    <property type="entry name" value="16SrRNA_methyltr_G"/>
    <property type="match status" value="1"/>
</dbReference>
<evidence type="ECO:0000256" key="1">
    <source>
        <dbReference type="ARBA" id="ARBA00022490"/>
    </source>
</evidence>
<dbReference type="Proteomes" id="UP000231914">
    <property type="component" value="Unassembled WGS sequence"/>
</dbReference>
<feature type="binding site" evidence="6">
    <location>
        <position position="84"/>
    </location>
    <ligand>
        <name>S-adenosyl-L-methionine</name>
        <dbReference type="ChEBI" id="CHEBI:59789"/>
    </ligand>
</feature>
<evidence type="ECO:0000313" key="28">
    <source>
        <dbReference type="Proteomes" id="UP001434419"/>
    </source>
</evidence>
<dbReference type="Proteomes" id="UP001194414">
    <property type="component" value="Unassembled WGS sequence"/>
</dbReference>
<dbReference type="Proteomes" id="UP000289808">
    <property type="component" value="Unassembled WGS sequence"/>
</dbReference>
<reference evidence="14 26" key="8">
    <citation type="submission" date="2020-01" db="EMBL/GenBank/DDBJ databases">
        <title>Vaginal microbiome of pregnant Indian women: Insights into the genome of dominants Lactobacillus species.</title>
        <authorList>
            <person name="Das B."/>
            <person name="Mehta O."/>
            <person name="Ghosh T.S."/>
            <person name="Kothidar A."/>
            <person name="Gowtham M.R."/>
            <person name="Mitra R."/>
            <person name="Kshetrapal P."/>
            <person name="Wadhwa N."/>
            <person name="Thiruvengadam R."/>
            <person name="Nair G.B."/>
            <person name="Bhatnagar S."/>
            <person name="Pore S."/>
        </authorList>
    </citation>
    <scope>NUCLEOTIDE SEQUENCE [LARGE SCALE GENOMIC DNA]</scope>
    <source>
        <strain evidence="14 26">Indica2</strain>
    </source>
</reference>
<evidence type="ECO:0000313" key="22">
    <source>
        <dbReference type="Proteomes" id="UP000235119"/>
    </source>
</evidence>
<dbReference type="Proteomes" id="UP000510660">
    <property type="component" value="Chromosome"/>
</dbReference>
<comment type="function">
    <text evidence="6">Specifically methylates the N7 position of a guanine in 16S rRNA.</text>
</comment>
<evidence type="ECO:0000313" key="13">
    <source>
        <dbReference type="EMBL" id="MES5150151.1"/>
    </source>
</evidence>
<dbReference type="NCBIfam" id="TIGR00138">
    <property type="entry name" value="rsmG_gidB"/>
    <property type="match status" value="1"/>
</dbReference>
<evidence type="ECO:0000313" key="25">
    <source>
        <dbReference type="Proteomes" id="UP000430323"/>
    </source>
</evidence>
<evidence type="ECO:0000256" key="2">
    <source>
        <dbReference type="ARBA" id="ARBA00022552"/>
    </source>
</evidence>
<dbReference type="Pfam" id="PF02527">
    <property type="entry name" value="GidB"/>
    <property type="match status" value="1"/>
</dbReference>
<evidence type="ECO:0000313" key="26">
    <source>
        <dbReference type="Proteomes" id="UP000460132"/>
    </source>
</evidence>
<dbReference type="GO" id="GO:0005829">
    <property type="term" value="C:cytosol"/>
    <property type="evidence" value="ECO:0007669"/>
    <property type="project" value="TreeGrafter"/>
</dbReference>
<reference evidence="13" key="14">
    <citation type="submission" date="2024-06" db="EMBL/GenBank/DDBJ databases">
        <title>Vaginal Lactobacillus fatty acid response mechanisms reveal a metabolite-targeted strategy for bacterial vaginosis treatment.</title>
        <authorList>
            <person name="Zhu M."/>
            <person name="Blainey P.C."/>
            <person name="Bloom S.M."/>
            <person name="Kwon D.S."/>
        </authorList>
    </citation>
    <scope>NUCLEOTIDE SEQUENCE</scope>
    <source>
        <strain evidence="13">194_F1_1</strain>
    </source>
</reference>